<name>A0A382YQ18_9ZZZZ</name>
<dbReference type="AlphaFoldDB" id="A0A382YQ18"/>
<dbReference type="EMBL" id="UINC01177364">
    <property type="protein sequence ID" value="SVD84965.1"/>
    <property type="molecule type" value="Genomic_DNA"/>
</dbReference>
<protein>
    <submittedName>
        <fullName evidence="1">Uncharacterized protein</fullName>
    </submittedName>
</protein>
<proteinExistence type="predicted"/>
<gene>
    <name evidence="1" type="ORF">METZ01_LOCUS437819</name>
</gene>
<evidence type="ECO:0000313" key="1">
    <source>
        <dbReference type="EMBL" id="SVD84965.1"/>
    </source>
</evidence>
<sequence>MIQFNTNGLLILLNIPPGVKNIIRSGNYGFYGKMK</sequence>
<reference evidence="1" key="1">
    <citation type="submission" date="2018-05" db="EMBL/GenBank/DDBJ databases">
        <authorList>
            <person name="Lanie J.A."/>
            <person name="Ng W.-L."/>
            <person name="Kazmierczak K.M."/>
            <person name="Andrzejewski T.M."/>
            <person name="Davidsen T.M."/>
            <person name="Wayne K.J."/>
            <person name="Tettelin H."/>
            <person name="Glass J.I."/>
            <person name="Rusch D."/>
            <person name="Podicherti R."/>
            <person name="Tsui H.-C.T."/>
            <person name="Winkler M.E."/>
        </authorList>
    </citation>
    <scope>NUCLEOTIDE SEQUENCE</scope>
</reference>
<organism evidence="1">
    <name type="scientific">marine metagenome</name>
    <dbReference type="NCBI Taxonomy" id="408172"/>
    <lineage>
        <taxon>unclassified sequences</taxon>
        <taxon>metagenomes</taxon>
        <taxon>ecological metagenomes</taxon>
    </lineage>
</organism>
<accession>A0A382YQ18</accession>